<dbReference type="Proteomes" id="UP000307440">
    <property type="component" value="Unassembled WGS sequence"/>
</dbReference>
<keyword evidence="8" id="KW-0809">Transit peptide</keyword>
<dbReference type="EMBL" id="ML210219">
    <property type="protein sequence ID" value="TFK23388.1"/>
    <property type="molecule type" value="Genomic_DNA"/>
</dbReference>
<dbReference type="FunFam" id="3.30.559.70:FF:000007">
    <property type="entry name" value="Carnitine O-acetyltransferase, mitochondrial"/>
    <property type="match status" value="1"/>
</dbReference>
<evidence type="ECO:0000256" key="15">
    <source>
        <dbReference type="ARBA" id="ARBA00053195"/>
    </source>
</evidence>
<keyword evidence="10" id="KW-0496">Mitochondrion</keyword>
<comment type="subcellular location">
    <subcellularLocation>
        <location evidence="2">Mitochondrion inner membrane</location>
        <topology evidence="2">Peripheral membrane protein</topology>
        <orientation evidence="2">Matrix side</orientation>
    </subcellularLocation>
    <subcellularLocation>
        <location evidence="1">Peroxisome</location>
    </subcellularLocation>
</comment>
<evidence type="ECO:0000256" key="16">
    <source>
        <dbReference type="ARBA" id="ARBA00066910"/>
    </source>
</evidence>
<dbReference type="AlphaFoldDB" id="A0A5C3L5A1"/>
<dbReference type="GO" id="GO:0009437">
    <property type="term" value="P:carnitine metabolic process"/>
    <property type="evidence" value="ECO:0007669"/>
    <property type="project" value="TreeGrafter"/>
</dbReference>
<reference evidence="21 22" key="1">
    <citation type="journal article" date="2019" name="Nat. Ecol. Evol.">
        <title>Megaphylogeny resolves global patterns of mushroom evolution.</title>
        <authorList>
            <person name="Varga T."/>
            <person name="Krizsan K."/>
            <person name="Foldi C."/>
            <person name="Dima B."/>
            <person name="Sanchez-Garcia M."/>
            <person name="Sanchez-Ramirez S."/>
            <person name="Szollosi G.J."/>
            <person name="Szarkandi J.G."/>
            <person name="Papp V."/>
            <person name="Albert L."/>
            <person name="Andreopoulos W."/>
            <person name="Angelini C."/>
            <person name="Antonin V."/>
            <person name="Barry K.W."/>
            <person name="Bougher N.L."/>
            <person name="Buchanan P."/>
            <person name="Buyck B."/>
            <person name="Bense V."/>
            <person name="Catcheside P."/>
            <person name="Chovatia M."/>
            <person name="Cooper J."/>
            <person name="Damon W."/>
            <person name="Desjardin D."/>
            <person name="Finy P."/>
            <person name="Geml J."/>
            <person name="Haridas S."/>
            <person name="Hughes K."/>
            <person name="Justo A."/>
            <person name="Karasinski D."/>
            <person name="Kautmanova I."/>
            <person name="Kiss B."/>
            <person name="Kocsube S."/>
            <person name="Kotiranta H."/>
            <person name="LaButti K.M."/>
            <person name="Lechner B.E."/>
            <person name="Liimatainen K."/>
            <person name="Lipzen A."/>
            <person name="Lukacs Z."/>
            <person name="Mihaltcheva S."/>
            <person name="Morgado L.N."/>
            <person name="Niskanen T."/>
            <person name="Noordeloos M.E."/>
            <person name="Ohm R.A."/>
            <person name="Ortiz-Santana B."/>
            <person name="Ovrebo C."/>
            <person name="Racz N."/>
            <person name="Riley R."/>
            <person name="Savchenko A."/>
            <person name="Shiryaev A."/>
            <person name="Soop K."/>
            <person name="Spirin V."/>
            <person name="Szebenyi C."/>
            <person name="Tomsovsky M."/>
            <person name="Tulloss R.E."/>
            <person name="Uehling J."/>
            <person name="Grigoriev I.V."/>
            <person name="Vagvolgyi C."/>
            <person name="Papp T."/>
            <person name="Martin F.M."/>
            <person name="Miettinen O."/>
            <person name="Hibbett D.S."/>
            <person name="Nagy L.G."/>
        </authorList>
    </citation>
    <scope>NUCLEOTIDE SEQUENCE [LARGE SCALE GENOMIC DNA]</scope>
    <source>
        <strain evidence="21 22">CBS 121175</strain>
    </source>
</reference>
<evidence type="ECO:0000256" key="18">
    <source>
        <dbReference type="PIRSR" id="PIRSR600542-1"/>
    </source>
</evidence>
<evidence type="ECO:0000256" key="9">
    <source>
        <dbReference type="ARBA" id="ARBA00023098"/>
    </source>
</evidence>
<evidence type="ECO:0000256" key="6">
    <source>
        <dbReference type="ARBA" id="ARBA00022792"/>
    </source>
</evidence>
<evidence type="ECO:0000256" key="3">
    <source>
        <dbReference type="ARBA" id="ARBA00005232"/>
    </source>
</evidence>
<dbReference type="GO" id="GO:0006631">
    <property type="term" value="P:fatty acid metabolic process"/>
    <property type="evidence" value="ECO:0007669"/>
    <property type="project" value="UniProtKB-KW"/>
</dbReference>
<keyword evidence="4" id="KW-0813">Transport</keyword>
<evidence type="ECO:0000256" key="14">
    <source>
        <dbReference type="ARBA" id="ARBA00052702"/>
    </source>
</evidence>
<proteinExistence type="inferred from homology"/>
<sequence length="670" mass="75211">MLRLTASSVSKRIILPSTSTSTLMPRKSSTKVVQDPPPGYAIDPKAPPMLRYQASLPHLPIPSLESTAAKYLESVQPLLTASEFTQTKAAVTTFLQSPLSTELQKRLQARAAEPGRDSWLSEWWNDVAYMAYRDPVVVFVSYFFVHVDDKLRKDQAQRAASLIKAMLPFRELVESGRLEPEKVRGNPLCMASYKWLFHSSRYPVKPSDVARKFDAKENNHIVVLRKNRFFVVPLVNKKGEEVSYAELEAQFNRIKNVAGNTPAPVSIGALTSDHRDLWTDNRAKLVAASAKNESLLQKIESAMIVVVLDDAAPVTRESVSRESWTGNAKNRFFDKHQVIIYENGKSAFLGEHSCMDGTPTLRMNEFILGSIDKGKIDLTPRPFEEAAENVAAPEELVFEVNKQVEEAVAGAVERYERLVGGHDLQVLHYEGYGKGLMKQYKLSPDAWAQLVKQLAFHKMYQRPGVCYESCQTRRFKLGRTEVIRTVSNQSKKWVEAMEDPSIADPTYLRTLFQTAVARHGQYAAWAADGQGVDRHLFGLKRLLKSDEPVPAIYTDKAFGKSNNWELSTSQLSSPYFDGWGYGEVVPDGFGLSYSIGEGYVRWTVTSCEDEAVWDTAGVSKEKRVVKSEKARERNQLMAHYLAEAATQVREMLEAAARVDKAKAEEGEPKL</sequence>
<gene>
    <name evidence="21" type="ORF">FA15DRAFT_757248</name>
</gene>
<dbReference type="Gene3D" id="3.30.559.70">
    <property type="entry name" value="Choline/Carnitine o-acyltransferase, domain 2"/>
    <property type="match status" value="1"/>
</dbReference>
<evidence type="ECO:0000256" key="10">
    <source>
        <dbReference type="ARBA" id="ARBA00023128"/>
    </source>
</evidence>
<evidence type="ECO:0000256" key="4">
    <source>
        <dbReference type="ARBA" id="ARBA00022448"/>
    </source>
</evidence>
<dbReference type="STRING" id="230819.A0A5C3L5A1"/>
<dbReference type="InterPro" id="IPR039551">
    <property type="entry name" value="Cho/carn_acyl_trans"/>
</dbReference>
<dbReference type="SUPFAM" id="SSF52777">
    <property type="entry name" value="CoA-dependent acyltransferases"/>
    <property type="match status" value="2"/>
</dbReference>
<comment type="function">
    <text evidence="15">Carnitine acetylase is specific for short chain fatty acids. Carnitine acetylase seems to affect the flux through the pyruvate dehydrogenase complex. It may be involved as well in the transport of acetyl-CoA into mitochondria.</text>
</comment>
<comment type="catalytic activity">
    <reaction evidence="14">
        <text>(R)-carnitine + acetyl-CoA = O-acetyl-(R)-carnitine + CoA</text>
        <dbReference type="Rhea" id="RHEA:21136"/>
        <dbReference type="ChEBI" id="CHEBI:16347"/>
        <dbReference type="ChEBI" id="CHEBI:57287"/>
        <dbReference type="ChEBI" id="CHEBI:57288"/>
        <dbReference type="ChEBI" id="CHEBI:57589"/>
        <dbReference type="EC" id="2.3.1.7"/>
    </reaction>
</comment>
<keyword evidence="13" id="KW-0012">Acyltransferase</keyword>
<accession>A0A5C3L5A1</accession>
<keyword evidence="11" id="KW-0472">Membrane</keyword>
<dbReference type="PANTHER" id="PTHR22589:SF103">
    <property type="entry name" value="CARNITINE O-ACETYL-TRANSFERASE, ISOFORM A-RELATED"/>
    <property type="match status" value="1"/>
</dbReference>
<name>A0A5C3L5A1_COPMA</name>
<keyword evidence="22" id="KW-1185">Reference proteome</keyword>
<dbReference type="GO" id="GO:0004092">
    <property type="term" value="F:carnitine O-acetyltransferase activity"/>
    <property type="evidence" value="ECO:0007669"/>
    <property type="project" value="UniProtKB-EC"/>
</dbReference>
<evidence type="ECO:0000256" key="7">
    <source>
        <dbReference type="ARBA" id="ARBA00022832"/>
    </source>
</evidence>
<evidence type="ECO:0000256" key="1">
    <source>
        <dbReference type="ARBA" id="ARBA00004275"/>
    </source>
</evidence>
<keyword evidence="5 21" id="KW-0808">Transferase</keyword>
<dbReference type="EC" id="2.3.1.7" evidence="16"/>
<dbReference type="OrthoDB" id="240216at2759"/>
<evidence type="ECO:0000256" key="13">
    <source>
        <dbReference type="ARBA" id="ARBA00023315"/>
    </source>
</evidence>
<keyword evidence="9" id="KW-0443">Lipid metabolism</keyword>
<evidence type="ECO:0000256" key="5">
    <source>
        <dbReference type="ARBA" id="ARBA00022679"/>
    </source>
</evidence>
<evidence type="ECO:0000256" key="17">
    <source>
        <dbReference type="ARBA" id="ARBA00073438"/>
    </source>
</evidence>
<dbReference type="Pfam" id="PF00755">
    <property type="entry name" value="Carn_acyltransf"/>
    <property type="match status" value="1"/>
</dbReference>
<organism evidence="21 22">
    <name type="scientific">Coprinopsis marcescibilis</name>
    <name type="common">Agaric fungus</name>
    <name type="synonym">Psathyrella marcescibilis</name>
    <dbReference type="NCBI Taxonomy" id="230819"/>
    <lineage>
        <taxon>Eukaryota</taxon>
        <taxon>Fungi</taxon>
        <taxon>Dikarya</taxon>
        <taxon>Basidiomycota</taxon>
        <taxon>Agaricomycotina</taxon>
        <taxon>Agaricomycetes</taxon>
        <taxon>Agaricomycetidae</taxon>
        <taxon>Agaricales</taxon>
        <taxon>Agaricineae</taxon>
        <taxon>Psathyrellaceae</taxon>
        <taxon>Coprinopsis</taxon>
    </lineage>
</organism>
<dbReference type="PROSITE" id="PS00439">
    <property type="entry name" value="ACYLTRANSF_C_1"/>
    <property type="match status" value="1"/>
</dbReference>
<comment type="similarity">
    <text evidence="3">Belongs to the carnitine/choline acetyltransferase family.</text>
</comment>
<protein>
    <recommendedName>
        <fullName evidence="17">Carnitine O-acetyltransferase, mitochondrial</fullName>
        <ecNumber evidence="16">2.3.1.7</ecNumber>
    </recommendedName>
</protein>
<dbReference type="InterPro" id="IPR023213">
    <property type="entry name" value="CAT-like_dom_sf"/>
</dbReference>
<dbReference type="GO" id="GO:0005777">
    <property type="term" value="C:peroxisome"/>
    <property type="evidence" value="ECO:0007669"/>
    <property type="project" value="UniProtKB-SubCell"/>
</dbReference>
<dbReference type="InterPro" id="IPR000542">
    <property type="entry name" value="Carn_acyl_trans"/>
</dbReference>
<keyword evidence="7" id="KW-0276">Fatty acid metabolism</keyword>
<evidence type="ECO:0000313" key="21">
    <source>
        <dbReference type="EMBL" id="TFK23388.1"/>
    </source>
</evidence>
<evidence type="ECO:0000259" key="20">
    <source>
        <dbReference type="Pfam" id="PF00755"/>
    </source>
</evidence>
<evidence type="ECO:0000256" key="12">
    <source>
        <dbReference type="ARBA" id="ARBA00023140"/>
    </source>
</evidence>
<evidence type="ECO:0000256" key="11">
    <source>
        <dbReference type="ARBA" id="ARBA00023136"/>
    </source>
</evidence>
<dbReference type="PANTHER" id="PTHR22589">
    <property type="entry name" value="CARNITINE O-ACYLTRANSFERASE"/>
    <property type="match status" value="1"/>
</dbReference>
<dbReference type="GO" id="GO:0005743">
    <property type="term" value="C:mitochondrial inner membrane"/>
    <property type="evidence" value="ECO:0007669"/>
    <property type="project" value="UniProtKB-SubCell"/>
</dbReference>
<feature type="active site" description="Proton acceptor" evidence="18">
    <location>
        <position position="352"/>
    </location>
</feature>
<feature type="domain" description="Choline/carnitine acyltransferase" evidence="20">
    <location>
        <begin position="59"/>
        <end position="609"/>
    </location>
</feature>
<keyword evidence="12" id="KW-0576">Peroxisome</keyword>
<evidence type="ECO:0000256" key="8">
    <source>
        <dbReference type="ARBA" id="ARBA00022946"/>
    </source>
</evidence>
<evidence type="ECO:0000256" key="2">
    <source>
        <dbReference type="ARBA" id="ARBA00004443"/>
    </source>
</evidence>
<evidence type="ECO:0000256" key="19">
    <source>
        <dbReference type="SAM" id="MobiDB-lite"/>
    </source>
</evidence>
<dbReference type="Gene3D" id="3.30.559.10">
    <property type="entry name" value="Chloramphenicol acetyltransferase-like domain"/>
    <property type="match status" value="1"/>
</dbReference>
<feature type="region of interest" description="Disordered" evidence="19">
    <location>
        <begin position="20"/>
        <end position="39"/>
    </location>
</feature>
<evidence type="ECO:0000313" key="22">
    <source>
        <dbReference type="Proteomes" id="UP000307440"/>
    </source>
</evidence>
<dbReference type="InterPro" id="IPR042231">
    <property type="entry name" value="Cho/carn_acyl_trans_2"/>
</dbReference>
<keyword evidence="6" id="KW-0999">Mitochondrion inner membrane</keyword>